<comment type="caution">
    <text evidence="1">The sequence shown here is derived from an EMBL/GenBank/DDBJ whole genome shotgun (WGS) entry which is preliminary data.</text>
</comment>
<evidence type="ECO:0000313" key="2">
    <source>
        <dbReference type="Proteomes" id="UP000247569"/>
    </source>
</evidence>
<gene>
    <name evidence="1" type="ORF">DFR70_104539</name>
</gene>
<dbReference type="GO" id="GO:0016787">
    <property type="term" value="F:hydrolase activity"/>
    <property type="evidence" value="ECO:0007669"/>
    <property type="project" value="UniProtKB-KW"/>
</dbReference>
<reference evidence="1 2" key="1">
    <citation type="submission" date="2018-05" db="EMBL/GenBank/DDBJ databases">
        <title>Genomic Encyclopedia of Type Strains, Phase IV (KMG-IV): sequencing the most valuable type-strain genomes for metagenomic binning, comparative biology and taxonomic classification.</title>
        <authorList>
            <person name="Goeker M."/>
        </authorList>
    </citation>
    <scope>NUCLEOTIDE SEQUENCE [LARGE SCALE GENOMIC DNA]</scope>
    <source>
        <strain evidence="1 2">DSM 44704</strain>
    </source>
</reference>
<dbReference type="InterPro" id="IPR006439">
    <property type="entry name" value="HAD-SF_hydro_IA"/>
</dbReference>
<name>A0A318K8B5_9NOCA</name>
<dbReference type="SFLD" id="SFLDS00003">
    <property type="entry name" value="Haloacid_Dehalogenase"/>
    <property type="match status" value="1"/>
</dbReference>
<dbReference type="NCBIfam" id="TIGR01549">
    <property type="entry name" value="HAD-SF-IA-v1"/>
    <property type="match status" value="1"/>
</dbReference>
<protein>
    <submittedName>
        <fullName evidence="1">HAD superfamily hydrolase (TIGR01509 family)/HAD superfamily hydrolase (TIGR01549 family)</fullName>
    </submittedName>
</protein>
<dbReference type="EMBL" id="QJKF01000004">
    <property type="protein sequence ID" value="PXX65475.1"/>
    <property type="molecule type" value="Genomic_DNA"/>
</dbReference>
<dbReference type="NCBIfam" id="TIGR01509">
    <property type="entry name" value="HAD-SF-IA-v3"/>
    <property type="match status" value="1"/>
</dbReference>
<keyword evidence="2" id="KW-1185">Reference proteome</keyword>
<dbReference type="Pfam" id="PF00702">
    <property type="entry name" value="Hydrolase"/>
    <property type="match status" value="1"/>
</dbReference>
<dbReference type="RefSeq" id="WP_211336324.1">
    <property type="nucleotide sequence ID" value="NZ_QJKF01000004.1"/>
</dbReference>
<evidence type="ECO:0000313" key="1">
    <source>
        <dbReference type="EMBL" id="PXX65475.1"/>
    </source>
</evidence>
<dbReference type="InterPro" id="IPR023214">
    <property type="entry name" value="HAD_sf"/>
</dbReference>
<dbReference type="InterPro" id="IPR036412">
    <property type="entry name" value="HAD-like_sf"/>
</dbReference>
<dbReference type="PANTHER" id="PTHR46649">
    <property type="match status" value="1"/>
</dbReference>
<dbReference type="AlphaFoldDB" id="A0A318K8B5"/>
<keyword evidence="1" id="KW-0378">Hydrolase</keyword>
<dbReference type="SUPFAM" id="SSF56784">
    <property type="entry name" value="HAD-like"/>
    <property type="match status" value="1"/>
</dbReference>
<accession>A0A318K8B5</accession>
<proteinExistence type="predicted"/>
<dbReference type="Gene3D" id="3.40.50.1000">
    <property type="entry name" value="HAD superfamily/HAD-like"/>
    <property type="match status" value="1"/>
</dbReference>
<sequence length="247" mass="27100">MLPTNGAPAQPIRAVVFDWRGTLVSELTPRGWAREALRRTGRACPVEAVDDLLARIKTAAGQPNRLQSPRGNISYQHHRDTYYEVFGKADLPDDLADALFEVESDPGLNEFAVDVAPTLTALRDNGFQIGILSNIHFDIRPAFRDAGLLDLIDVFVLSSEEGVQKPDPAIFERALTKLRTAAAETLMVGDRPSRDGVAVDIGMPTLLVPRLTDPTQRRLHLVTRMVDVNVENPCPTAQLVTDTALIS</sequence>
<organism evidence="1 2">
    <name type="scientific">Nocardia tenerifensis</name>
    <dbReference type="NCBI Taxonomy" id="228006"/>
    <lineage>
        <taxon>Bacteria</taxon>
        <taxon>Bacillati</taxon>
        <taxon>Actinomycetota</taxon>
        <taxon>Actinomycetes</taxon>
        <taxon>Mycobacteriales</taxon>
        <taxon>Nocardiaceae</taxon>
        <taxon>Nocardia</taxon>
    </lineage>
</organism>
<dbReference type="SFLD" id="SFLDG01129">
    <property type="entry name" value="C1.5:_HAD__Beta-PGM__Phosphata"/>
    <property type="match status" value="1"/>
</dbReference>
<dbReference type="Proteomes" id="UP000247569">
    <property type="component" value="Unassembled WGS sequence"/>
</dbReference>
<dbReference type="PANTHER" id="PTHR46649:SF4">
    <property type="entry name" value="HALOACID DEHALOGENASE-LIKE HYDROLASE (HAD) SUPERFAMILY PROTEIN"/>
    <property type="match status" value="1"/>
</dbReference>